<evidence type="ECO:0000313" key="2">
    <source>
        <dbReference type="Proteomes" id="UP001168877"/>
    </source>
</evidence>
<organism evidence="1 2">
    <name type="scientific">Acer saccharum</name>
    <name type="common">Sugar maple</name>
    <dbReference type="NCBI Taxonomy" id="4024"/>
    <lineage>
        <taxon>Eukaryota</taxon>
        <taxon>Viridiplantae</taxon>
        <taxon>Streptophyta</taxon>
        <taxon>Embryophyta</taxon>
        <taxon>Tracheophyta</taxon>
        <taxon>Spermatophyta</taxon>
        <taxon>Magnoliopsida</taxon>
        <taxon>eudicotyledons</taxon>
        <taxon>Gunneridae</taxon>
        <taxon>Pentapetalae</taxon>
        <taxon>rosids</taxon>
        <taxon>malvids</taxon>
        <taxon>Sapindales</taxon>
        <taxon>Sapindaceae</taxon>
        <taxon>Hippocastanoideae</taxon>
        <taxon>Acereae</taxon>
        <taxon>Acer</taxon>
    </lineage>
</organism>
<reference evidence="1" key="2">
    <citation type="submission" date="2023-06" db="EMBL/GenBank/DDBJ databases">
        <authorList>
            <person name="Swenson N.G."/>
            <person name="Wegrzyn J.L."/>
            <person name="Mcevoy S.L."/>
        </authorList>
    </citation>
    <scope>NUCLEOTIDE SEQUENCE</scope>
    <source>
        <strain evidence="1">NS2018</strain>
        <tissue evidence="1">Leaf</tissue>
    </source>
</reference>
<proteinExistence type="predicted"/>
<accession>A0AA39W1J8</accession>
<protein>
    <submittedName>
        <fullName evidence="1">Uncharacterized protein</fullName>
    </submittedName>
</protein>
<dbReference type="AlphaFoldDB" id="A0AA39W1J8"/>
<dbReference type="Proteomes" id="UP001168877">
    <property type="component" value="Unassembled WGS sequence"/>
</dbReference>
<keyword evidence="2" id="KW-1185">Reference proteome</keyword>
<evidence type="ECO:0000313" key="1">
    <source>
        <dbReference type="EMBL" id="KAK0598601.1"/>
    </source>
</evidence>
<reference evidence="1" key="1">
    <citation type="journal article" date="2022" name="Plant J.">
        <title>Strategies of tolerance reflected in two North American maple genomes.</title>
        <authorList>
            <person name="McEvoy S.L."/>
            <person name="Sezen U.U."/>
            <person name="Trouern-Trend A."/>
            <person name="McMahon S.M."/>
            <person name="Schaberg P.G."/>
            <person name="Yang J."/>
            <person name="Wegrzyn J.L."/>
            <person name="Swenson N.G."/>
        </authorList>
    </citation>
    <scope>NUCLEOTIDE SEQUENCE</scope>
    <source>
        <strain evidence="1">NS2018</strain>
    </source>
</reference>
<comment type="caution">
    <text evidence="1">The sequence shown here is derived from an EMBL/GenBank/DDBJ whole genome shotgun (WGS) entry which is preliminary data.</text>
</comment>
<gene>
    <name evidence="1" type="ORF">LWI29_036215</name>
</gene>
<dbReference type="EMBL" id="JAUESC010000004">
    <property type="protein sequence ID" value="KAK0598601.1"/>
    <property type="molecule type" value="Genomic_DNA"/>
</dbReference>
<sequence>MLIPLLNSLNLESNNLLLPSNASSKCKMANLTSTGHHEIGIFTFPNAISTMTSDEIGIFTSPNAISTTISKQRHQRPNICPTIQQNHFVFPFPKQAFFCVNSQIFFYISFSSTRNGKQE</sequence>
<name>A0AA39W1J8_ACESA</name>